<evidence type="ECO:0000256" key="1">
    <source>
        <dbReference type="ARBA" id="ARBA00022729"/>
    </source>
</evidence>
<organism evidence="3 4">
    <name type="scientific">Halobaculum gomorrense</name>
    <dbReference type="NCBI Taxonomy" id="43928"/>
    <lineage>
        <taxon>Archaea</taxon>
        <taxon>Methanobacteriati</taxon>
        <taxon>Methanobacteriota</taxon>
        <taxon>Stenosarchaea group</taxon>
        <taxon>Halobacteria</taxon>
        <taxon>Halobacteriales</taxon>
        <taxon>Haloferacaceae</taxon>
        <taxon>Halobaculum</taxon>
    </lineage>
</organism>
<keyword evidence="1" id="KW-0732">Signal</keyword>
<feature type="region of interest" description="Disordered" evidence="2">
    <location>
        <begin position="1"/>
        <end position="29"/>
    </location>
</feature>
<keyword evidence="4" id="KW-1185">Reference proteome</keyword>
<feature type="compositionally biased region" description="Polar residues" evidence="2">
    <location>
        <begin position="52"/>
        <end position="73"/>
    </location>
</feature>
<dbReference type="Gene3D" id="3.40.190.10">
    <property type="entry name" value="Periplasmic binding protein-like II"/>
    <property type="match status" value="2"/>
</dbReference>
<name>A0A1M5PN21_9EURY</name>
<sequence>MTDDAGNDRMADNTNMTHDDDTTTGRRTYRRRKVLAGLGAAGIAGLAGCGSNGENATAEPSSDGGTATETSGSEAVDEAFIEEFRGSGALAQNRDIGGTSIAELPNLSGDLTIYLGGGEGGLYRDLIARFENIYPDFSAQIRASGTADAANTLINEGPATPADVFWSVDAGSLAAVAQRGLTATLPSAVTEPVPLEFHPEDLWVGIAGRARSVPYNTDVLTAEEVPEKVMEFPNADALSGPMGWAPTYGAFQAFVTAMRVLSGEQATREWLNGMQESNVTQYSNEFLVSNAVADGALDAGFANHYYALRVKAARPNAPIDLAFTSDDAGALINAAGAEVMQASQNKQLGFTFIRHLLSAEAQEFFATRTYAYPMVPGVPPVGGLPTIDELNPPSFDLTKLSNLEPTLRLMRETGVL</sequence>
<dbReference type="STRING" id="43928.SAMN05443636_1675"/>
<dbReference type="PANTHER" id="PTHR30006">
    <property type="entry name" value="THIAMINE-BINDING PERIPLASMIC PROTEIN-RELATED"/>
    <property type="match status" value="1"/>
</dbReference>
<gene>
    <name evidence="3" type="ORF">SAMN05443636_1675</name>
</gene>
<evidence type="ECO:0000313" key="4">
    <source>
        <dbReference type="Proteomes" id="UP000184357"/>
    </source>
</evidence>
<evidence type="ECO:0000256" key="2">
    <source>
        <dbReference type="SAM" id="MobiDB-lite"/>
    </source>
</evidence>
<dbReference type="RefSeq" id="WP_079991559.1">
    <property type="nucleotide sequence ID" value="NZ_FQWV01000003.1"/>
</dbReference>
<protein>
    <submittedName>
        <fullName evidence="3">Iron(III) transport system substrate-binding protein</fullName>
    </submittedName>
</protein>
<feature type="region of interest" description="Disordered" evidence="2">
    <location>
        <begin position="49"/>
        <end position="73"/>
    </location>
</feature>
<dbReference type="EMBL" id="FQWV01000003">
    <property type="protein sequence ID" value="SHH03147.1"/>
    <property type="molecule type" value="Genomic_DNA"/>
</dbReference>
<dbReference type="AlphaFoldDB" id="A0A1M5PN21"/>
<dbReference type="SUPFAM" id="SSF53850">
    <property type="entry name" value="Periplasmic binding protein-like II"/>
    <property type="match status" value="1"/>
</dbReference>
<dbReference type="InterPro" id="IPR006311">
    <property type="entry name" value="TAT_signal"/>
</dbReference>
<dbReference type="Proteomes" id="UP000184357">
    <property type="component" value="Unassembled WGS sequence"/>
</dbReference>
<feature type="compositionally biased region" description="Basic and acidic residues" evidence="2">
    <location>
        <begin position="1"/>
        <end position="24"/>
    </location>
</feature>
<reference evidence="3 4" key="1">
    <citation type="submission" date="2016-11" db="EMBL/GenBank/DDBJ databases">
        <authorList>
            <person name="Jaros S."/>
            <person name="Januszkiewicz K."/>
            <person name="Wedrychowicz H."/>
        </authorList>
    </citation>
    <scope>NUCLEOTIDE SEQUENCE [LARGE SCALE GENOMIC DNA]</scope>
    <source>
        <strain evidence="3 4">DSM 9297</strain>
    </source>
</reference>
<dbReference type="PROSITE" id="PS51318">
    <property type="entry name" value="TAT"/>
    <property type="match status" value="1"/>
</dbReference>
<accession>A0A1M5PN21</accession>
<dbReference type="InterPro" id="IPR006059">
    <property type="entry name" value="SBP"/>
</dbReference>
<proteinExistence type="predicted"/>
<evidence type="ECO:0000313" key="3">
    <source>
        <dbReference type="EMBL" id="SHH03147.1"/>
    </source>
</evidence>
<dbReference type="PANTHER" id="PTHR30006:SF24">
    <property type="entry name" value="SLL0237 PROTEIN"/>
    <property type="match status" value="1"/>
</dbReference>
<dbReference type="Pfam" id="PF13416">
    <property type="entry name" value="SBP_bac_8"/>
    <property type="match status" value="1"/>
</dbReference>